<reference evidence="5 6" key="1">
    <citation type="journal article" date="2019" name="Sci. Rep.">
        <title>Extended insight into the Mycobacterium chelonae-abscessus complex through whole genome sequencing of Mycobacterium salmoniphilum outbreak and Mycobacterium salmoniphilum-like strains.</title>
        <authorList>
            <person name="Behra P.R.K."/>
            <person name="Das S."/>
            <person name="Pettersson B.M.F."/>
            <person name="Shirreff L."/>
            <person name="DuCote T."/>
            <person name="Jacobsson K.G."/>
            <person name="Ennis D.G."/>
            <person name="Kirsebom L.A."/>
        </authorList>
    </citation>
    <scope>NUCLEOTIDE SEQUENCE [LARGE SCALE GENOMIC DNA]</scope>
    <source>
        <strain evidence="4 5">CCUG 60883</strain>
        <strain evidence="3 6">CCUG 60885</strain>
    </source>
</reference>
<dbReference type="Proteomes" id="UP000295685">
    <property type="component" value="Unassembled WGS sequence"/>
</dbReference>
<evidence type="ECO:0000313" key="6">
    <source>
        <dbReference type="Proteomes" id="UP000295685"/>
    </source>
</evidence>
<organism evidence="3 6">
    <name type="scientific">Mycobacteroides salmoniphilum</name>
    <dbReference type="NCBI Taxonomy" id="404941"/>
    <lineage>
        <taxon>Bacteria</taxon>
        <taxon>Bacillati</taxon>
        <taxon>Actinomycetota</taxon>
        <taxon>Actinomycetes</taxon>
        <taxon>Mycobacteriales</taxon>
        <taxon>Mycobacteriaceae</taxon>
        <taxon>Mycobacteroides</taxon>
    </lineage>
</organism>
<comment type="caution">
    <text evidence="3">The sequence shown here is derived from an EMBL/GenBank/DDBJ whole genome shotgun (WGS) entry which is preliminary data.</text>
</comment>
<dbReference type="NCBIfam" id="TIGR03618">
    <property type="entry name" value="Rv1155_F420"/>
    <property type="match status" value="1"/>
</dbReference>
<dbReference type="EMBL" id="PECK01000007">
    <property type="protein sequence ID" value="TDZ93055.1"/>
    <property type="molecule type" value="Genomic_DNA"/>
</dbReference>
<evidence type="ECO:0000256" key="1">
    <source>
        <dbReference type="ARBA" id="ARBA00023002"/>
    </source>
</evidence>
<evidence type="ECO:0000259" key="2">
    <source>
        <dbReference type="Pfam" id="PF01243"/>
    </source>
</evidence>
<dbReference type="SUPFAM" id="SSF50475">
    <property type="entry name" value="FMN-binding split barrel"/>
    <property type="match status" value="1"/>
</dbReference>
<evidence type="ECO:0000313" key="3">
    <source>
        <dbReference type="EMBL" id="TDZ93055.1"/>
    </source>
</evidence>
<accession>A0A4R8SCL4</accession>
<dbReference type="EC" id="1.4.3.5" evidence="3 4"/>
<gene>
    <name evidence="4" type="ORF">CCUG60883_00709</name>
    <name evidence="3" type="ORF">CCUG60885_03559</name>
</gene>
<name>A0A4R8SCL4_9MYCO</name>
<dbReference type="PANTHER" id="PTHR35176:SF2">
    <property type="entry name" value="F420H(2)-DEPENDENT REDUCTASE RV1155"/>
    <property type="match status" value="1"/>
</dbReference>
<dbReference type="PANTHER" id="PTHR35176">
    <property type="entry name" value="HEME OXYGENASE HI_0854-RELATED"/>
    <property type="match status" value="1"/>
</dbReference>
<keyword evidence="1 3" id="KW-0560">Oxidoreductase</keyword>
<dbReference type="GO" id="GO:0070967">
    <property type="term" value="F:coenzyme F420 binding"/>
    <property type="evidence" value="ECO:0007669"/>
    <property type="project" value="TreeGrafter"/>
</dbReference>
<dbReference type="GO" id="GO:0004733">
    <property type="term" value="F:pyridoxamine phosphate oxidase activity"/>
    <property type="evidence" value="ECO:0007669"/>
    <property type="project" value="UniProtKB-EC"/>
</dbReference>
<dbReference type="InterPro" id="IPR052019">
    <property type="entry name" value="F420H2_bilvrd_red/Heme_oxyg"/>
</dbReference>
<dbReference type="AlphaFoldDB" id="A0A4R8SCL4"/>
<sequence length="159" mass="17252">MTAHGRDSVVTDISTFAELVHLDHGLCVLSTVRRDGSIQSSVINAGVMRHPQTGEPIVALVAAGGTRKLDHLRADPRATIVVRAGWQWATVEGTAEIIGPDDPHPGVESEALRLLLRNIFQAAGGTHDDWDTYDRVMAEERRAAVLITPRRVYSNPTTG</sequence>
<dbReference type="InterPro" id="IPR019920">
    <property type="entry name" value="F420-binding_dom_put"/>
</dbReference>
<dbReference type="Gene3D" id="2.30.110.10">
    <property type="entry name" value="Electron Transport, Fmn-binding Protein, Chain A"/>
    <property type="match status" value="1"/>
</dbReference>
<protein>
    <submittedName>
        <fullName evidence="3 4">Pyridoxine/pyridoxamine 5'-phosphate oxidase</fullName>
        <ecNumber evidence="3 4">1.4.3.5</ecNumber>
    </submittedName>
</protein>
<evidence type="ECO:0000313" key="5">
    <source>
        <dbReference type="Proteomes" id="UP000294844"/>
    </source>
</evidence>
<dbReference type="Pfam" id="PF01243">
    <property type="entry name" value="PNPOx_N"/>
    <property type="match status" value="1"/>
</dbReference>
<evidence type="ECO:0000313" key="4">
    <source>
        <dbReference type="EMBL" id="TEA07646.1"/>
    </source>
</evidence>
<dbReference type="GO" id="GO:0016627">
    <property type="term" value="F:oxidoreductase activity, acting on the CH-CH group of donors"/>
    <property type="evidence" value="ECO:0007669"/>
    <property type="project" value="TreeGrafter"/>
</dbReference>
<dbReference type="Proteomes" id="UP000294844">
    <property type="component" value="Unassembled WGS sequence"/>
</dbReference>
<keyword evidence="5" id="KW-1185">Reference proteome</keyword>
<dbReference type="InterPro" id="IPR012349">
    <property type="entry name" value="Split_barrel_FMN-bd"/>
</dbReference>
<feature type="domain" description="Pyridoxamine 5'-phosphate oxidase N-terminal" evidence="2">
    <location>
        <begin position="23"/>
        <end position="104"/>
    </location>
</feature>
<dbReference type="GO" id="GO:0005829">
    <property type="term" value="C:cytosol"/>
    <property type="evidence" value="ECO:0007669"/>
    <property type="project" value="TreeGrafter"/>
</dbReference>
<dbReference type="EMBL" id="PECM01000004">
    <property type="protein sequence ID" value="TEA07646.1"/>
    <property type="molecule type" value="Genomic_DNA"/>
</dbReference>
<proteinExistence type="predicted"/>
<dbReference type="InterPro" id="IPR011576">
    <property type="entry name" value="Pyridox_Oxase_N"/>
</dbReference>